<feature type="transmembrane region" description="Helical" evidence="4">
    <location>
        <begin position="381"/>
        <end position="398"/>
    </location>
</feature>
<dbReference type="AlphaFoldDB" id="A0A3N0IZ66"/>
<sequence>MLSCHHFGEEQRARGPMGSAFNRIDDRRRYVQRFKESLVAHPFLSIGFGLYWMQTVLLFQSPYLFLDPTPLAGISSLPKGTVLLVASVLTYLVWALGYRRVNRFSEARWFPYLLCSGLMLGAILYSSYPALMEQHHDLAVVTYLAGSILIGCGTANINLEASRVFGCIGPLQVLFNGIAALFIGTVGALALSLFPSEVGKIVLILTPLPMVACIWKSIAQFPRRELYGRGMQIQVHPPTKFLVTSAFQGLALGVMHSLLINNFGSSALVVSMGFFIAVALLFFCAISVKNNFDVLIYRIGFPLMASGFFVVSMFDPALLPGALALDTGYCFQYLMSCSLCAYLTKGLGQPPVWIIGSATACLLAGQFVGSVLDVLVADWRMLSVFVAFILLLAALFMTSSRNIRTGWGAVSPGESGSSADTGGNLAVACQLMATEHRLSKREIEVFDLIVKGYNRKAIARELNMAEETVKTHTGRIYQKLLVHSKQELIELASQRAASLEQ</sequence>
<organism evidence="7 9">
    <name type="scientific">Eggerthella sinensis</name>
    <dbReference type="NCBI Taxonomy" id="242230"/>
    <lineage>
        <taxon>Bacteria</taxon>
        <taxon>Bacillati</taxon>
        <taxon>Actinomycetota</taxon>
        <taxon>Coriobacteriia</taxon>
        <taxon>Eggerthellales</taxon>
        <taxon>Eggerthellaceae</taxon>
        <taxon>Eggerthella</taxon>
    </lineage>
</organism>
<feature type="transmembrane region" description="Helical" evidence="4">
    <location>
        <begin position="266"/>
        <end position="288"/>
    </location>
</feature>
<feature type="transmembrane region" description="Helical" evidence="4">
    <location>
        <begin position="295"/>
        <end position="314"/>
    </location>
</feature>
<keyword evidence="4" id="KW-0472">Membrane</keyword>
<keyword evidence="8" id="KW-1185">Reference proteome</keyword>
<dbReference type="GO" id="GO:0006355">
    <property type="term" value="P:regulation of DNA-templated transcription"/>
    <property type="evidence" value="ECO:0007669"/>
    <property type="project" value="InterPro"/>
</dbReference>
<dbReference type="CDD" id="cd06170">
    <property type="entry name" value="LuxR_C_like"/>
    <property type="match status" value="1"/>
</dbReference>
<feature type="transmembrane region" description="Helical" evidence="4">
    <location>
        <begin position="171"/>
        <end position="195"/>
    </location>
</feature>
<dbReference type="InterPro" id="IPR016032">
    <property type="entry name" value="Sig_transdc_resp-reg_C-effctor"/>
</dbReference>
<reference evidence="6 8" key="1">
    <citation type="journal article" date="2018" name="Elife">
        <title>Discovery and characterization of a prevalent human gut bacterial enzyme sufficient for the inactivation of a family of plant toxins.</title>
        <authorList>
            <person name="Koppel N."/>
            <person name="Bisanz J.E."/>
            <person name="Pandelia M.E."/>
            <person name="Turnbaugh P.J."/>
            <person name="Balskus E.P."/>
        </authorList>
    </citation>
    <scope>NUCLEOTIDE SEQUENCE [LARGE SCALE GENOMIC DNA]</scope>
    <source>
        <strain evidence="6 8">DSM 16107</strain>
    </source>
</reference>
<evidence type="ECO:0000256" key="2">
    <source>
        <dbReference type="ARBA" id="ARBA00023125"/>
    </source>
</evidence>
<reference evidence="7" key="3">
    <citation type="journal article" date="2019" name="Microbiol. Resour. Announc.">
        <title>Draft Genome Sequences of Type Strains of Gordonibacter faecihominis, Paraeggerthella hongkongensis, Parvibacter caecicola,Slackia equolifaciens, Slackia faecicanis, and Slackia isoflavoniconvertens.</title>
        <authorList>
            <person name="Danylec N."/>
            <person name="Stoll D.A."/>
            <person name="Dotsch A."/>
            <person name="Huch M."/>
        </authorList>
    </citation>
    <scope>NUCLEOTIDE SEQUENCE</scope>
    <source>
        <strain evidence="7">DSM 16107</strain>
    </source>
</reference>
<dbReference type="PROSITE" id="PS50043">
    <property type="entry name" value="HTH_LUXR_2"/>
    <property type="match status" value="1"/>
</dbReference>
<accession>A0A3N0IZ66</accession>
<dbReference type="PANTHER" id="PTHR44688">
    <property type="entry name" value="DNA-BINDING TRANSCRIPTIONAL ACTIVATOR DEVR_DOSR"/>
    <property type="match status" value="1"/>
</dbReference>
<dbReference type="EMBL" id="PPTT01000003">
    <property type="protein sequence ID" value="RDB71159.1"/>
    <property type="molecule type" value="Genomic_DNA"/>
</dbReference>
<feature type="transmembrane region" description="Helical" evidence="4">
    <location>
        <begin position="201"/>
        <end position="219"/>
    </location>
</feature>
<dbReference type="InterPro" id="IPR000792">
    <property type="entry name" value="Tscrpt_reg_LuxR_C"/>
</dbReference>
<name>A0A3N0IZ66_9ACTN</name>
<evidence type="ECO:0000256" key="1">
    <source>
        <dbReference type="ARBA" id="ARBA00023015"/>
    </source>
</evidence>
<evidence type="ECO:0000313" key="7">
    <source>
        <dbReference type="EMBL" id="RNM42197.1"/>
    </source>
</evidence>
<feature type="transmembrane region" description="Helical" evidence="4">
    <location>
        <begin position="109"/>
        <end position="128"/>
    </location>
</feature>
<dbReference type="Proteomes" id="UP000270112">
    <property type="component" value="Unassembled WGS sequence"/>
</dbReference>
<evidence type="ECO:0000256" key="3">
    <source>
        <dbReference type="ARBA" id="ARBA00023163"/>
    </source>
</evidence>
<dbReference type="GO" id="GO:0003677">
    <property type="term" value="F:DNA binding"/>
    <property type="evidence" value="ECO:0007669"/>
    <property type="project" value="UniProtKB-KW"/>
</dbReference>
<keyword evidence="3" id="KW-0804">Transcription</keyword>
<dbReference type="SMART" id="SM00421">
    <property type="entry name" value="HTH_LUXR"/>
    <property type="match status" value="1"/>
</dbReference>
<dbReference type="PANTHER" id="PTHR44688:SF16">
    <property type="entry name" value="DNA-BINDING TRANSCRIPTIONAL ACTIVATOR DEVR_DOSR"/>
    <property type="match status" value="1"/>
</dbReference>
<feature type="domain" description="HTH luxR-type" evidence="5">
    <location>
        <begin position="431"/>
        <end position="496"/>
    </location>
</feature>
<proteinExistence type="predicted"/>
<keyword evidence="4" id="KW-1133">Transmembrane helix</keyword>
<dbReference type="EMBL" id="QICC01000017">
    <property type="protein sequence ID" value="RNM42197.1"/>
    <property type="molecule type" value="Genomic_DNA"/>
</dbReference>
<feature type="transmembrane region" description="Helical" evidence="4">
    <location>
        <begin position="320"/>
        <end position="344"/>
    </location>
</feature>
<keyword evidence="4" id="KW-0812">Transmembrane</keyword>
<gene>
    <name evidence="6" type="ORF">C1876_02715</name>
    <name evidence="7" type="ORF">DMP09_06000</name>
</gene>
<dbReference type="SUPFAM" id="SSF46894">
    <property type="entry name" value="C-terminal effector domain of the bipartite response regulators"/>
    <property type="match status" value="1"/>
</dbReference>
<protein>
    <recommendedName>
        <fullName evidence="5">HTH luxR-type domain-containing protein</fullName>
    </recommendedName>
</protein>
<dbReference type="PRINTS" id="PR00038">
    <property type="entry name" value="HTHLUXR"/>
</dbReference>
<dbReference type="Pfam" id="PF00196">
    <property type="entry name" value="GerE"/>
    <property type="match status" value="1"/>
</dbReference>
<evidence type="ECO:0000256" key="4">
    <source>
        <dbReference type="SAM" id="Phobius"/>
    </source>
</evidence>
<dbReference type="Gene3D" id="1.10.10.10">
    <property type="entry name" value="Winged helix-like DNA-binding domain superfamily/Winged helix DNA-binding domain"/>
    <property type="match status" value="1"/>
</dbReference>
<evidence type="ECO:0000259" key="5">
    <source>
        <dbReference type="PROSITE" id="PS50043"/>
    </source>
</evidence>
<feature type="transmembrane region" description="Helical" evidence="4">
    <location>
        <begin position="240"/>
        <end position="260"/>
    </location>
</feature>
<dbReference type="InterPro" id="IPR036388">
    <property type="entry name" value="WH-like_DNA-bd_sf"/>
</dbReference>
<comment type="caution">
    <text evidence="7">The sequence shown here is derived from an EMBL/GenBank/DDBJ whole genome shotgun (WGS) entry which is preliminary data.</text>
</comment>
<feature type="transmembrane region" description="Helical" evidence="4">
    <location>
        <begin position="80"/>
        <end position="97"/>
    </location>
</feature>
<feature type="transmembrane region" description="Helical" evidence="4">
    <location>
        <begin position="38"/>
        <end position="60"/>
    </location>
</feature>
<evidence type="ECO:0000313" key="8">
    <source>
        <dbReference type="Proteomes" id="UP000253817"/>
    </source>
</evidence>
<reference evidence="9" key="2">
    <citation type="submission" date="2018-05" db="EMBL/GenBank/DDBJ databases">
        <title>Genome Sequencing of selected type strains of the family Eggerthellaceae.</title>
        <authorList>
            <person name="Danylec N."/>
            <person name="Stoll D.A."/>
            <person name="Doetsch A."/>
            <person name="Huch M."/>
        </authorList>
    </citation>
    <scope>NUCLEOTIDE SEQUENCE [LARGE SCALE GENOMIC DNA]</scope>
    <source>
        <strain evidence="9">DSM 16107</strain>
    </source>
</reference>
<keyword evidence="1" id="KW-0805">Transcription regulation</keyword>
<feature type="transmembrane region" description="Helical" evidence="4">
    <location>
        <begin position="140"/>
        <end position="159"/>
    </location>
</feature>
<keyword evidence="2" id="KW-0238">DNA-binding</keyword>
<evidence type="ECO:0000313" key="6">
    <source>
        <dbReference type="EMBL" id="RDB71159.1"/>
    </source>
</evidence>
<evidence type="ECO:0000313" key="9">
    <source>
        <dbReference type="Proteomes" id="UP000270112"/>
    </source>
</evidence>
<dbReference type="Proteomes" id="UP000253817">
    <property type="component" value="Unassembled WGS sequence"/>
</dbReference>
<feature type="transmembrane region" description="Helical" evidence="4">
    <location>
        <begin position="351"/>
        <end position="369"/>
    </location>
</feature>